<keyword evidence="1" id="KW-1133">Transmembrane helix</keyword>
<feature type="transmembrane region" description="Helical" evidence="1">
    <location>
        <begin position="83"/>
        <end position="103"/>
    </location>
</feature>
<name>A0ABY5W6S4_9ACTN</name>
<organism evidence="2 3">
    <name type="scientific">Dactylosporangium fulvum</name>
    <dbReference type="NCBI Taxonomy" id="53359"/>
    <lineage>
        <taxon>Bacteria</taxon>
        <taxon>Bacillati</taxon>
        <taxon>Actinomycetota</taxon>
        <taxon>Actinomycetes</taxon>
        <taxon>Micromonosporales</taxon>
        <taxon>Micromonosporaceae</taxon>
        <taxon>Dactylosporangium</taxon>
    </lineage>
</organism>
<feature type="transmembrane region" description="Helical" evidence="1">
    <location>
        <begin position="138"/>
        <end position="157"/>
    </location>
</feature>
<dbReference type="InterPro" id="IPR005325">
    <property type="entry name" value="DUF308_memb"/>
</dbReference>
<dbReference type="PANTHER" id="PTHR34989:SF1">
    <property type="entry name" value="PROTEIN HDED"/>
    <property type="match status" value="1"/>
</dbReference>
<reference evidence="2" key="2">
    <citation type="submission" date="2022-09" db="EMBL/GenBank/DDBJ databases">
        <title>Biosynthetic gene clusters of Dactylosporangioum fulvum.</title>
        <authorList>
            <person name="Caradec T."/>
        </authorList>
    </citation>
    <scope>NUCLEOTIDE SEQUENCE</scope>
    <source>
        <strain evidence="2">NRRL B-16292</strain>
    </source>
</reference>
<dbReference type="Proteomes" id="UP001059617">
    <property type="component" value="Chromosome"/>
</dbReference>
<feature type="transmembrane region" description="Helical" evidence="1">
    <location>
        <begin position="109"/>
        <end position="131"/>
    </location>
</feature>
<dbReference type="InterPro" id="IPR052712">
    <property type="entry name" value="Acid_resist_chaperone_HdeD"/>
</dbReference>
<keyword evidence="1" id="KW-0812">Transmembrane</keyword>
<accession>A0ABY5W6S4</accession>
<sequence length="201" mass="20993">MMTTFSWHRGHAPTHRGRAPSVEPFWQVLSLGVITVLFGIAVLAWPGQTLHLLGVLAGVWLIVLGVSRAVAALGRTQDTARRVFTGFVAAVLIVAGIACVRNAAGGVLLLATILGLAWLLSGFTQLAISLFTKGKARIWLTTLGVLSILVGLAFMLWPGPSLTTLVLLTGISALIIGAGEVAYALQLRRGRPAVESGGAPA</sequence>
<dbReference type="PANTHER" id="PTHR34989">
    <property type="entry name" value="PROTEIN HDED"/>
    <property type="match status" value="1"/>
</dbReference>
<feature type="transmembrane region" description="Helical" evidence="1">
    <location>
        <begin position="51"/>
        <end position="71"/>
    </location>
</feature>
<feature type="transmembrane region" description="Helical" evidence="1">
    <location>
        <begin position="163"/>
        <end position="185"/>
    </location>
</feature>
<dbReference type="Pfam" id="PF03729">
    <property type="entry name" value="DUF308"/>
    <property type="match status" value="2"/>
</dbReference>
<evidence type="ECO:0000313" key="3">
    <source>
        <dbReference type="Proteomes" id="UP001059617"/>
    </source>
</evidence>
<protein>
    <submittedName>
        <fullName evidence="2">DUF308 domain-containing protein</fullName>
    </submittedName>
</protein>
<keyword evidence="3" id="KW-1185">Reference proteome</keyword>
<reference evidence="2" key="1">
    <citation type="submission" date="2021-04" db="EMBL/GenBank/DDBJ databases">
        <authorList>
            <person name="Hartkoorn R.C."/>
            <person name="Beaudoing E."/>
            <person name="Hot D."/>
        </authorList>
    </citation>
    <scope>NUCLEOTIDE SEQUENCE</scope>
    <source>
        <strain evidence="2">NRRL B-16292</strain>
    </source>
</reference>
<feature type="transmembrane region" description="Helical" evidence="1">
    <location>
        <begin position="25"/>
        <end position="45"/>
    </location>
</feature>
<dbReference type="RefSeq" id="WP_259863116.1">
    <property type="nucleotide sequence ID" value="NZ_CP073720.1"/>
</dbReference>
<gene>
    <name evidence="2" type="ORF">Dfulv_12910</name>
</gene>
<keyword evidence="1" id="KW-0472">Membrane</keyword>
<dbReference type="EMBL" id="CP073720">
    <property type="protein sequence ID" value="UWP85070.1"/>
    <property type="molecule type" value="Genomic_DNA"/>
</dbReference>
<evidence type="ECO:0000313" key="2">
    <source>
        <dbReference type="EMBL" id="UWP85070.1"/>
    </source>
</evidence>
<proteinExistence type="predicted"/>
<evidence type="ECO:0000256" key="1">
    <source>
        <dbReference type="SAM" id="Phobius"/>
    </source>
</evidence>